<dbReference type="InterPro" id="IPR039633">
    <property type="entry name" value="PAP"/>
</dbReference>
<sequence length="447" mass="50078">MNPASSLSSATAYFPPPFSFSRSRHQIRLPPKRPPICSAASFAGPVASKVSEIELENRKFELLRAVTDTQRGLIATPHQRSSIEEALVSVECLDAGKPIDLGVLDGTWRLQYTSAPDVLILFQSATTLPFLEVDQIFQKFECAGQSDRGVVRNVVRWSIPRLLEVHLPKNKLKQKFELFGGKSSLAKVFGKKSISKNDLQKVFPKKCRKQEQEGATLLVSAKFSVVSARNIYLEFEEIAIQNINISEELQALLAPAILPRTFLNLQILQFIKSFKAQFPVRSPQSWWWGHIRLHKDSSTHLLESRKENNEDMHISIPPSSWPLIATKHVHYCGTTPVLSTSPAQASRLDRDLSMSRTSFLAASKNNISATSSIVRDPTHAHSVLSPVYMLGWWFSMLTCMRVIKSTLFVGVSRVSTIDEVALMLMLMLLAARMDAREMERSQFEAGG</sequence>
<protein>
    <submittedName>
        <fullName evidence="5">Plastid-lipid associated protein PAP / fibrillinfamily protein</fullName>
    </submittedName>
</protein>
<reference evidence="6" key="1">
    <citation type="journal article" date="2019" name="Curr. Biol.">
        <title>Genome Sequence of Striga asiatica Provides Insight into the Evolution of Plant Parasitism.</title>
        <authorList>
            <person name="Yoshida S."/>
            <person name="Kim S."/>
            <person name="Wafula E.K."/>
            <person name="Tanskanen J."/>
            <person name="Kim Y.M."/>
            <person name="Honaas L."/>
            <person name="Yang Z."/>
            <person name="Spallek T."/>
            <person name="Conn C.E."/>
            <person name="Ichihashi Y."/>
            <person name="Cheong K."/>
            <person name="Cui S."/>
            <person name="Der J.P."/>
            <person name="Gundlach H."/>
            <person name="Jiao Y."/>
            <person name="Hori C."/>
            <person name="Ishida J.K."/>
            <person name="Kasahara H."/>
            <person name="Kiba T."/>
            <person name="Kim M.S."/>
            <person name="Koo N."/>
            <person name="Laohavisit A."/>
            <person name="Lee Y.H."/>
            <person name="Lumba S."/>
            <person name="McCourt P."/>
            <person name="Mortimer J.C."/>
            <person name="Mutuku J.M."/>
            <person name="Nomura T."/>
            <person name="Sasaki-Sekimoto Y."/>
            <person name="Seto Y."/>
            <person name="Wang Y."/>
            <person name="Wakatake T."/>
            <person name="Sakakibara H."/>
            <person name="Demura T."/>
            <person name="Yamaguchi S."/>
            <person name="Yoneyama K."/>
            <person name="Manabe R.I."/>
            <person name="Nelson D.C."/>
            <person name="Schulman A.H."/>
            <person name="Timko M.P."/>
            <person name="dePamphilis C.W."/>
            <person name="Choi D."/>
            <person name="Shirasu K."/>
        </authorList>
    </citation>
    <scope>NUCLEOTIDE SEQUENCE [LARGE SCALE GENOMIC DNA]</scope>
    <source>
        <strain evidence="6">cv. UVA1</strain>
    </source>
</reference>
<proteinExistence type="predicted"/>
<evidence type="ECO:0000256" key="1">
    <source>
        <dbReference type="ARBA" id="ARBA00004474"/>
    </source>
</evidence>
<dbReference type="PANTHER" id="PTHR31906">
    <property type="entry name" value="PLASTID-LIPID-ASSOCIATED PROTEIN 4, CHLOROPLASTIC-RELATED"/>
    <property type="match status" value="1"/>
</dbReference>
<comment type="subcellular location">
    <subcellularLocation>
        <location evidence="1">Plastid</location>
    </subcellularLocation>
</comment>
<comment type="caution">
    <text evidence="5">The sequence shown here is derived from an EMBL/GenBank/DDBJ whole genome shotgun (WGS) entry which is preliminary data.</text>
</comment>
<dbReference type="AlphaFoldDB" id="A0A5A7NYZ3"/>
<name>A0A5A7NYZ3_STRAF</name>
<organism evidence="5 6">
    <name type="scientific">Striga asiatica</name>
    <name type="common">Asiatic witchweed</name>
    <name type="synonym">Buchnera asiatica</name>
    <dbReference type="NCBI Taxonomy" id="4170"/>
    <lineage>
        <taxon>Eukaryota</taxon>
        <taxon>Viridiplantae</taxon>
        <taxon>Streptophyta</taxon>
        <taxon>Embryophyta</taxon>
        <taxon>Tracheophyta</taxon>
        <taxon>Spermatophyta</taxon>
        <taxon>Magnoliopsida</taxon>
        <taxon>eudicotyledons</taxon>
        <taxon>Gunneridae</taxon>
        <taxon>Pentapetalae</taxon>
        <taxon>asterids</taxon>
        <taxon>lamiids</taxon>
        <taxon>Lamiales</taxon>
        <taxon>Orobanchaceae</taxon>
        <taxon>Buchnereae</taxon>
        <taxon>Striga</taxon>
    </lineage>
</organism>
<evidence type="ECO:0000259" key="4">
    <source>
        <dbReference type="Pfam" id="PF04755"/>
    </source>
</evidence>
<dbReference type="OrthoDB" id="550273at2759"/>
<dbReference type="GO" id="GO:0009536">
    <property type="term" value="C:plastid"/>
    <property type="evidence" value="ECO:0007669"/>
    <property type="project" value="UniProtKB-SubCell"/>
</dbReference>
<gene>
    <name evidence="5" type="ORF">STAS_01346</name>
</gene>
<evidence type="ECO:0000313" key="5">
    <source>
        <dbReference type="EMBL" id="GER25745.1"/>
    </source>
</evidence>
<keyword evidence="6" id="KW-1185">Reference proteome</keyword>
<feature type="domain" description="Plastid lipid-associated protein/fibrillin conserved" evidence="4">
    <location>
        <begin position="59"/>
        <end position="179"/>
    </location>
</feature>
<keyword evidence="3" id="KW-0809">Transit peptide</keyword>
<accession>A0A5A7NYZ3</accession>
<evidence type="ECO:0000256" key="2">
    <source>
        <dbReference type="ARBA" id="ARBA00022640"/>
    </source>
</evidence>
<dbReference type="Proteomes" id="UP000325081">
    <property type="component" value="Unassembled WGS sequence"/>
</dbReference>
<keyword evidence="2" id="KW-0934">Plastid</keyword>
<dbReference type="Pfam" id="PF04755">
    <property type="entry name" value="PAP_fibrillin"/>
    <property type="match status" value="1"/>
</dbReference>
<dbReference type="InterPro" id="IPR006843">
    <property type="entry name" value="PAP/fibrillin_dom"/>
</dbReference>
<evidence type="ECO:0000313" key="6">
    <source>
        <dbReference type="Proteomes" id="UP000325081"/>
    </source>
</evidence>
<evidence type="ECO:0000256" key="3">
    <source>
        <dbReference type="ARBA" id="ARBA00022946"/>
    </source>
</evidence>
<dbReference type="EMBL" id="BKCP01000447">
    <property type="protein sequence ID" value="GER25745.1"/>
    <property type="molecule type" value="Genomic_DNA"/>
</dbReference>